<dbReference type="InterPro" id="IPR014942">
    <property type="entry name" value="AbiEii"/>
</dbReference>
<sequence>MILHNDRETFTTLIQNTAAHFQIPDQFVEKDYYISLFLKGIQARFPYIIFKGGTSLSKCFKVINRFSEDIDLGYSNENNKLTNAQKKQLKKIIVDIVEELQFDLINEAAISSRKNFNEYEIEYTISESVEDFILRDHLLIETYLFLEPFPYEEKEFTSYITEYLTDIERPDLIDAYEIASF</sequence>
<proteinExistence type="predicted"/>
<gene>
    <name evidence="1" type="ORF">H4683_001927</name>
</gene>
<keyword evidence="2" id="KW-1185">Reference proteome</keyword>
<dbReference type="Proteomes" id="UP000658225">
    <property type="component" value="Unassembled WGS sequence"/>
</dbReference>
<dbReference type="Gene3D" id="3.10.450.620">
    <property type="entry name" value="JHP933, nucleotidyltransferase-like core domain"/>
    <property type="match status" value="1"/>
</dbReference>
<comment type="caution">
    <text evidence="1">The sequence shown here is derived from an EMBL/GenBank/DDBJ whole genome shotgun (WGS) entry which is preliminary data.</text>
</comment>
<dbReference type="Pfam" id="PF08843">
    <property type="entry name" value="AbiEii"/>
    <property type="match status" value="1"/>
</dbReference>
<reference evidence="1" key="1">
    <citation type="submission" date="2020-10" db="EMBL/GenBank/DDBJ databases">
        <title>Genomic Encyclopedia of Type Strains, Phase IV (KMG-IV): sequencing the most valuable type-strain genomes for metagenomic binning, comparative biology and taxonomic classification.</title>
        <authorList>
            <person name="Goeker M."/>
        </authorList>
    </citation>
    <scope>NUCLEOTIDE SEQUENCE</scope>
    <source>
        <strain evidence="1">DSM 13886</strain>
    </source>
</reference>
<dbReference type="EMBL" id="JADBEL010000009">
    <property type="protein sequence ID" value="MBE1554849.1"/>
    <property type="molecule type" value="Genomic_DNA"/>
</dbReference>
<evidence type="ECO:0000313" key="2">
    <source>
        <dbReference type="Proteomes" id="UP000658225"/>
    </source>
</evidence>
<name>A0A927R6C7_9BACL</name>
<accession>A0A927R6C7</accession>
<dbReference type="AlphaFoldDB" id="A0A927R6C7"/>
<protein>
    <submittedName>
        <fullName evidence="1">Nucleotidyltransferase component of viral defense system</fullName>
    </submittedName>
</protein>
<evidence type="ECO:0000313" key="1">
    <source>
        <dbReference type="EMBL" id="MBE1554849.1"/>
    </source>
</evidence>
<organism evidence="1 2">
    <name type="scientific">Sporosarcina limicola</name>
    <dbReference type="NCBI Taxonomy" id="34101"/>
    <lineage>
        <taxon>Bacteria</taxon>
        <taxon>Bacillati</taxon>
        <taxon>Bacillota</taxon>
        <taxon>Bacilli</taxon>
        <taxon>Bacillales</taxon>
        <taxon>Caryophanaceae</taxon>
        <taxon>Sporosarcina</taxon>
    </lineage>
</organism>